<dbReference type="PANTHER" id="PTHR43521:SF1">
    <property type="entry name" value="ALPHA-AMINOADIPIC SEMIALDEHYDE DEHYDROGENASE"/>
    <property type="match status" value="1"/>
</dbReference>
<evidence type="ECO:0000313" key="9">
    <source>
        <dbReference type="Proteomes" id="UP000059542"/>
    </source>
</evidence>
<dbReference type="InterPro" id="IPR044638">
    <property type="entry name" value="ALDH7A1-like"/>
</dbReference>
<name>A0A0U4CNY9_9BACT</name>
<dbReference type="Proteomes" id="UP000059542">
    <property type="component" value="Chromosome"/>
</dbReference>
<dbReference type="CDD" id="cd07130">
    <property type="entry name" value="ALDH_F7_AASADH"/>
    <property type="match status" value="1"/>
</dbReference>
<dbReference type="InterPro" id="IPR029510">
    <property type="entry name" value="Ald_DH_CS_GLU"/>
</dbReference>
<dbReference type="InterPro" id="IPR015590">
    <property type="entry name" value="Aldehyde_DH_dom"/>
</dbReference>
<evidence type="ECO:0000256" key="6">
    <source>
        <dbReference type="RuleBase" id="RU003345"/>
    </source>
</evidence>
<comment type="subunit">
    <text evidence="1">Homotetramer.</text>
</comment>
<dbReference type="Gene3D" id="3.40.605.10">
    <property type="entry name" value="Aldehyde Dehydrogenase, Chain A, domain 1"/>
    <property type="match status" value="1"/>
</dbReference>
<dbReference type="GO" id="GO:0004029">
    <property type="term" value="F:aldehyde dehydrogenase (NAD+) activity"/>
    <property type="evidence" value="ECO:0007669"/>
    <property type="project" value="UniProtKB-EC"/>
</dbReference>
<evidence type="ECO:0000256" key="3">
    <source>
        <dbReference type="ARBA" id="ARBA00023027"/>
    </source>
</evidence>
<evidence type="ECO:0000256" key="5">
    <source>
        <dbReference type="PROSITE-ProRule" id="PRU10007"/>
    </source>
</evidence>
<evidence type="ECO:0000256" key="2">
    <source>
        <dbReference type="ARBA" id="ARBA00023002"/>
    </source>
</evidence>
<accession>A0A0U4CNY9</accession>
<dbReference type="RefSeq" id="WP_068191819.1">
    <property type="nucleotide sequence ID" value="NZ_CP013909.1"/>
</dbReference>
<sequence length="535" mass="57364">MKLALEEATSAADVTVAHPHTDPHGIQDVLRQLHIDADNAAYCTGRSWGGHATASRRTVLAPADGHRIASVAFATPDDYDTVVKTAQEAFKTWRLVPAPKRGEIVRQIGNKLREYKEPLGKLVSAEMGKILQEGLGEVQEMIDICDFAVGLSRQLHGLTMHSERPAHRMYEQYHPLGIVGIISAFNFPVAVWSWNAMLAAVCGDVSIWKPSEKTPLTAVAVQHIIRDVLADNDIPEGVFNLVIGGADVGAAMAADKRVPLVSATGSTRMGRKVGDVVGARLGRALLELGGNNAIIVTKNADLDIAIRAIVFGAVGTAGQRCTSTRRVIIEDSVFEEVKNRLLAIYPKLPIGHPLQEGTLVGPLIDADAVKMFEDALTKVQAEGGKLLTGGQVLSGAELHGGHYVQPALVEVENHYHTVQEETFAPILYLIKYSGDVQNAIELQNDVRQGLSSSIFTLNMREAEAFLAATGSDCGIANVNIGTSGAEIGGAFGGEKETGGGRESGSDAWKVYMRRQTNTINYSAELPLAQGIKFDI</sequence>
<dbReference type="OrthoDB" id="973869at2"/>
<dbReference type="PROSITE" id="PS00687">
    <property type="entry name" value="ALDEHYDE_DEHYDR_GLU"/>
    <property type="match status" value="1"/>
</dbReference>
<dbReference type="Gene3D" id="3.40.309.10">
    <property type="entry name" value="Aldehyde Dehydrogenase, Chain A, domain 2"/>
    <property type="match status" value="1"/>
</dbReference>
<evidence type="ECO:0000256" key="4">
    <source>
        <dbReference type="ARBA" id="ARBA00024226"/>
    </source>
</evidence>
<feature type="active site" evidence="5">
    <location>
        <position position="287"/>
    </location>
</feature>
<dbReference type="InterPro" id="IPR016163">
    <property type="entry name" value="Ald_DH_C"/>
</dbReference>
<dbReference type="AlphaFoldDB" id="A0A0U4CNY9"/>
<reference evidence="8 9" key="1">
    <citation type="submission" date="2015-12" db="EMBL/GenBank/DDBJ databases">
        <authorList>
            <person name="Shamseldin A."/>
            <person name="Moawad H."/>
            <person name="Abd El-Rahim W.M."/>
            <person name="Sadowsky M.J."/>
        </authorList>
    </citation>
    <scope>NUCLEOTIDE SEQUENCE [LARGE SCALE GENOMIC DNA]</scope>
    <source>
        <strain evidence="8 9">DG5B</strain>
    </source>
</reference>
<evidence type="ECO:0000259" key="7">
    <source>
        <dbReference type="Pfam" id="PF00171"/>
    </source>
</evidence>
<dbReference type="KEGG" id="hyg:AUC43_08285"/>
<dbReference type="EMBL" id="CP013909">
    <property type="protein sequence ID" value="ALW85086.1"/>
    <property type="molecule type" value="Genomic_DNA"/>
</dbReference>
<protein>
    <recommendedName>
        <fullName evidence="4">aldehyde dehydrogenase (NAD(+))</fullName>
        <ecNumber evidence="4">1.2.1.3</ecNumber>
    </recommendedName>
</protein>
<dbReference type="Pfam" id="PF00171">
    <property type="entry name" value="Aldedh"/>
    <property type="match status" value="1"/>
</dbReference>
<dbReference type="PANTHER" id="PTHR43521">
    <property type="entry name" value="ALPHA-AMINOADIPIC SEMIALDEHYDE DEHYDROGENASE"/>
    <property type="match status" value="1"/>
</dbReference>
<gene>
    <name evidence="8" type="ORF">AUC43_08285</name>
</gene>
<comment type="similarity">
    <text evidence="6">Belongs to the aldehyde dehydrogenase family.</text>
</comment>
<feature type="domain" description="Aldehyde dehydrogenase" evidence="7">
    <location>
        <begin position="55"/>
        <end position="516"/>
    </location>
</feature>
<dbReference type="InterPro" id="IPR016161">
    <property type="entry name" value="Ald_DH/histidinol_DH"/>
</dbReference>
<keyword evidence="2 6" id="KW-0560">Oxidoreductase</keyword>
<evidence type="ECO:0000256" key="1">
    <source>
        <dbReference type="ARBA" id="ARBA00011881"/>
    </source>
</evidence>
<proteinExistence type="inferred from homology"/>
<dbReference type="InterPro" id="IPR016162">
    <property type="entry name" value="Ald_DH_N"/>
</dbReference>
<evidence type="ECO:0000313" key="8">
    <source>
        <dbReference type="EMBL" id="ALW85086.1"/>
    </source>
</evidence>
<dbReference type="SUPFAM" id="SSF53720">
    <property type="entry name" value="ALDH-like"/>
    <property type="match status" value="1"/>
</dbReference>
<keyword evidence="3" id="KW-0520">NAD</keyword>
<keyword evidence="9" id="KW-1185">Reference proteome</keyword>
<organism evidence="8 9">
    <name type="scientific">Hymenobacter sedentarius</name>
    <dbReference type="NCBI Taxonomy" id="1411621"/>
    <lineage>
        <taxon>Bacteria</taxon>
        <taxon>Pseudomonadati</taxon>
        <taxon>Bacteroidota</taxon>
        <taxon>Cytophagia</taxon>
        <taxon>Cytophagales</taxon>
        <taxon>Hymenobacteraceae</taxon>
        <taxon>Hymenobacter</taxon>
    </lineage>
</organism>
<dbReference type="EC" id="1.2.1.3" evidence="4"/>
<dbReference type="STRING" id="1411621.AUC43_08285"/>